<protein>
    <submittedName>
        <fullName evidence="3">Uncharacterized protein</fullName>
    </submittedName>
</protein>
<accession>A0AAD9I537</accession>
<reference evidence="3" key="1">
    <citation type="journal article" date="2023" name="Mol. Plant Microbe Interact.">
        <title>Elucidating the Obligate Nature and Biological Capacity of an Invasive Fungal Corn Pathogen.</title>
        <authorList>
            <person name="MacCready J.S."/>
            <person name="Roggenkamp E.M."/>
            <person name="Gdanetz K."/>
            <person name="Chilvers M.I."/>
        </authorList>
    </citation>
    <scope>NUCLEOTIDE SEQUENCE</scope>
    <source>
        <strain evidence="3">PM02</strain>
    </source>
</reference>
<keyword evidence="2" id="KW-0472">Membrane</keyword>
<gene>
    <name evidence="3" type="ORF">P8C59_005775</name>
</gene>
<dbReference type="EMBL" id="JAQQPM010000005">
    <property type="protein sequence ID" value="KAK2071346.1"/>
    <property type="molecule type" value="Genomic_DNA"/>
</dbReference>
<feature type="compositionally biased region" description="Gly residues" evidence="1">
    <location>
        <begin position="49"/>
        <end position="61"/>
    </location>
</feature>
<name>A0AAD9I537_9PEZI</name>
<keyword evidence="2" id="KW-0812">Transmembrane</keyword>
<feature type="compositionally biased region" description="Low complexity" evidence="1">
    <location>
        <begin position="38"/>
        <end position="48"/>
    </location>
</feature>
<evidence type="ECO:0000256" key="2">
    <source>
        <dbReference type="SAM" id="Phobius"/>
    </source>
</evidence>
<keyword evidence="4" id="KW-1185">Reference proteome</keyword>
<feature type="compositionally biased region" description="Polar residues" evidence="1">
    <location>
        <begin position="1"/>
        <end position="12"/>
    </location>
</feature>
<evidence type="ECO:0000256" key="1">
    <source>
        <dbReference type="SAM" id="MobiDB-lite"/>
    </source>
</evidence>
<comment type="caution">
    <text evidence="3">The sequence shown here is derived from an EMBL/GenBank/DDBJ whole genome shotgun (WGS) entry which is preliminary data.</text>
</comment>
<sequence>MAHQCRSSSAGSTRPVRRGSYISALPDFTNPRQTLFNSSNSSCSSSGSGTIGGTSGRGMSPGGTTVSTAVGASLGVPYAAGLFGLVAALILL</sequence>
<dbReference type="Proteomes" id="UP001217918">
    <property type="component" value="Unassembled WGS sequence"/>
</dbReference>
<proteinExistence type="predicted"/>
<feature type="transmembrane region" description="Helical" evidence="2">
    <location>
        <begin position="69"/>
        <end position="91"/>
    </location>
</feature>
<feature type="region of interest" description="Disordered" evidence="1">
    <location>
        <begin position="1"/>
        <end position="66"/>
    </location>
</feature>
<keyword evidence="2" id="KW-1133">Transmembrane helix</keyword>
<organism evidence="3 4">
    <name type="scientific">Phyllachora maydis</name>
    <dbReference type="NCBI Taxonomy" id="1825666"/>
    <lineage>
        <taxon>Eukaryota</taxon>
        <taxon>Fungi</taxon>
        <taxon>Dikarya</taxon>
        <taxon>Ascomycota</taxon>
        <taxon>Pezizomycotina</taxon>
        <taxon>Sordariomycetes</taxon>
        <taxon>Sordariomycetidae</taxon>
        <taxon>Phyllachorales</taxon>
        <taxon>Phyllachoraceae</taxon>
        <taxon>Phyllachora</taxon>
    </lineage>
</organism>
<evidence type="ECO:0000313" key="4">
    <source>
        <dbReference type="Proteomes" id="UP001217918"/>
    </source>
</evidence>
<evidence type="ECO:0000313" key="3">
    <source>
        <dbReference type="EMBL" id="KAK2071346.1"/>
    </source>
</evidence>
<dbReference type="AlphaFoldDB" id="A0AAD9I537"/>